<accession>A0AAW8NDE5</accession>
<sequence>MSWLYVWGGILTMLYAIWLFADFVTDAVAGWLKGRIHHD</sequence>
<gene>
    <name evidence="2" type="ORF">J2X12_002914</name>
</gene>
<evidence type="ECO:0000313" key="3">
    <source>
        <dbReference type="Proteomes" id="UP001262032"/>
    </source>
</evidence>
<reference evidence="2" key="1">
    <citation type="submission" date="2023-07" db="EMBL/GenBank/DDBJ databases">
        <title>Sorghum-associated microbial communities from plants grown in Nebraska, USA.</title>
        <authorList>
            <person name="Schachtman D."/>
        </authorList>
    </citation>
    <scope>NUCLEOTIDE SEQUENCE</scope>
    <source>
        <strain evidence="2">BE261</strain>
    </source>
</reference>
<organism evidence="2 3">
    <name type="scientific">Pseudarthrobacter oxydans</name>
    <name type="common">Arthrobacter oxydans</name>
    <dbReference type="NCBI Taxonomy" id="1671"/>
    <lineage>
        <taxon>Bacteria</taxon>
        <taxon>Bacillati</taxon>
        <taxon>Actinomycetota</taxon>
        <taxon>Actinomycetes</taxon>
        <taxon>Micrococcales</taxon>
        <taxon>Micrococcaceae</taxon>
        <taxon>Pseudarthrobacter</taxon>
    </lineage>
</organism>
<evidence type="ECO:0000313" key="2">
    <source>
        <dbReference type="EMBL" id="MDR7164876.1"/>
    </source>
</evidence>
<dbReference type="Proteomes" id="UP001262032">
    <property type="component" value="Unassembled WGS sequence"/>
</dbReference>
<keyword evidence="1" id="KW-0472">Membrane</keyword>
<keyword evidence="1" id="KW-1133">Transmembrane helix</keyword>
<name>A0AAW8NDE5_PSEOX</name>
<protein>
    <submittedName>
        <fullName evidence="2">Uncharacterized protein</fullName>
    </submittedName>
</protein>
<keyword evidence="1" id="KW-0812">Transmembrane</keyword>
<feature type="transmembrane region" description="Helical" evidence="1">
    <location>
        <begin position="6"/>
        <end position="32"/>
    </location>
</feature>
<proteinExistence type="predicted"/>
<comment type="caution">
    <text evidence="2">The sequence shown here is derived from an EMBL/GenBank/DDBJ whole genome shotgun (WGS) entry which is preliminary data.</text>
</comment>
<evidence type="ECO:0000256" key="1">
    <source>
        <dbReference type="SAM" id="Phobius"/>
    </source>
</evidence>
<dbReference type="AlphaFoldDB" id="A0AAW8NDE5"/>
<dbReference type="EMBL" id="JAVDWN010000010">
    <property type="protein sequence ID" value="MDR7164876.1"/>
    <property type="molecule type" value="Genomic_DNA"/>
</dbReference>